<comment type="subcellular location">
    <subcellularLocation>
        <location evidence="1">Cytoplasm</location>
    </subcellularLocation>
</comment>
<dbReference type="FunFam" id="2.60.40.790:FF:000001">
    <property type="entry name" value="Nuclear migration protein nudC"/>
    <property type="match status" value="1"/>
</dbReference>
<dbReference type="PROSITE" id="PS51203">
    <property type="entry name" value="CS"/>
    <property type="match status" value="1"/>
</dbReference>
<dbReference type="GO" id="GO:0006457">
    <property type="term" value="P:protein folding"/>
    <property type="evidence" value="ECO:0007669"/>
    <property type="project" value="TreeGrafter"/>
</dbReference>
<reference evidence="9" key="1">
    <citation type="submission" date="2021-01" db="EMBL/GenBank/DDBJ databases">
        <authorList>
            <person name="Corre E."/>
            <person name="Pelletier E."/>
            <person name="Niang G."/>
            <person name="Scheremetjew M."/>
            <person name="Finn R."/>
            <person name="Kale V."/>
            <person name="Holt S."/>
            <person name="Cochrane G."/>
            <person name="Meng A."/>
            <person name="Brown T."/>
            <person name="Cohen L."/>
        </authorList>
    </citation>
    <scope>NUCLEOTIDE SEQUENCE</scope>
    <source>
        <strain evidence="9">CCMP1381</strain>
    </source>
</reference>
<dbReference type="Gene3D" id="2.60.40.790">
    <property type="match status" value="1"/>
</dbReference>
<dbReference type="InterPro" id="IPR025934">
    <property type="entry name" value="NudC_N_dom"/>
</dbReference>
<comment type="similarity">
    <text evidence="2">Belongs to the nudC family.</text>
</comment>
<gene>
    <name evidence="9" type="ORF">DSPE1174_LOCUS4496</name>
</gene>
<proteinExistence type="inferred from homology"/>
<evidence type="ECO:0000256" key="1">
    <source>
        <dbReference type="ARBA" id="ARBA00004496"/>
    </source>
</evidence>
<dbReference type="GO" id="GO:0051082">
    <property type="term" value="F:unfolded protein binding"/>
    <property type="evidence" value="ECO:0007669"/>
    <property type="project" value="TreeGrafter"/>
</dbReference>
<dbReference type="CDD" id="cd06467">
    <property type="entry name" value="p23_NUDC_like"/>
    <property type="match status" value="1"/>
</dbReference>
<protein>
    <recommendedName>
        <fullName evidence="3">Nuclear migration protein nudC</fullName>
    </recommendedName>
    <alternativeName>
        <fullName evidence="6">Nuclear distribution protein C homolog</fullName>
    </alternativeName>
</protein>
<evidence type="ECO:0000256" key="2">
    <source>
        <dbReference type="ARBA" id="ARBA00010513"/>
    </source>
</evidence>
<evidence type="ECO:0000313" key="9">
    <source>
        <dbReference type="EMBL" id="CAD9381962.1"/>
    </source>
</evidence>
<evidence type="ECO:0000256" key="5">
    <source>
        <dbReference type="ARBA" id="ARBA00022553"/>
    </source>
</evidence>
<evidence type="ECO:0000256" key="4">
    <source>
        <dbReference type="ARBA" id="ARBA00022490"/>
    </source>
</evidence>
<sequence length="320" mass="36288">MLLAIAQQSRGIEPLLDTVFSFLRRKTDFFTGASAKQIDETVLRLVHKHSDLSERTQSEKKAKRDDDERRTQKAKKAAADKEKKRELAAKKKRLAEKAAAEPEETPVVEVTQDGSFDMDAAEDVDKVPEEEEEVSKEGGAAEEEEEEDKTPPPPGNGMILDTYAWTQQLPDLQVTVPVPEGTKSKQLTVEITNTRIKVGMKGQTAAVEGKLWKRVIVDDCFWTLEDNKEVVITLQKENRMEWWKAVVEGAPEINTQKVQPENSKLSDLDGETRQTVEKMMYDQRQKAMGLPTADEQKKNNVLENFMKQHPEMDFSKAKIC</sequence>
<dbReference type="PANTHER" id="PTHR12356:SF3">
    <property type="entry name" value="NUCLEAR MIGRATION PROTEIN NUDC"/>
    <property type="match status" value="1"/>
</dbReference>
<evidence type="ECO:0000256" key="3">
    <source>
        <dbReference type="ARBA" id="ARBA00017641"/>
    </source>
</evidence>
<dbReference type="EMBL" id="HBGS01008549">
    <property type="protein sequence ID" value="CAD9381962.1"/>
    <property type="molecule type" value="Transcribed_RNA"/>
</dbReference>
<keyword evidence="4" id="KW-0963">Cytoplasm</keyword>
<dbReference type="PANTHER" id="PTHR12356">
    <property type="entry name" value="NUCLEAR MOVEMENT PROTEIN NUDC"/>
    <property type="match status" value="1"/>
</dbReference>
<evidence type="ECO:0000259" key="8">
    <source>
        <dbReference type="PROSITE" id="PS51203"/>
    </source>
</evidence>
<dbReference type="Pfam" id="PF04969">
    <property type="entry name" value="CS"/>
    <property type="match status" value="1"/>
</dbReference>
<dbReference type="InterPro" id="IPR037898">
    <property type="entry name" value="NudC_fam"/>
</dbReference>
<feature type="compositionally biased region" description="Basic and acidic residues" evidence="7">
    <location>
        <begin position="50"/>
        <end position="100"/>
    </location>
</feature>
<accession>A0A7S2AZP6</accession>
<keyword evidence="5" id="KW-0597">Phosphoprotein</keyword>
<dbReference type="SUPFAM" id="SSF49764">
    <property type="entry name" value="HSP20-like chaperones"/>
    <property type="match status" value="1"/>
</dbReference>
<feature type="region of interest" description="Disordered" evidence="7">
    <location>
        <begin position="50"/>
        <end position="156"/>
    </location>
</feature>
<feature type="domain" description="CS" evidence="8">
    <location>
        <begin position="158"/>
        <end position="247"/>
    </location>
</feature>
<name>A0A7S2AZP6_9STRA</name>
<organism evidence="9">
    <name type="scientific">Octactis speculum</name>
    <dbReference type="NCBI Taxonomy" id="3111310"/>
    <lineage>
        <taxon>Eukaryota</taxon>
        <taxon>Sar</taxon>
        <taxon>Stramenopiles</taxon>
        <taxon>Ochrophyta</taxon>
        <taxon>Dictyochophyceae</taxon>
        <taxon>Dictyochales</taxon>
        <taxon>Dictyochaceae</taxon>
        <taxon>Octactis</taxon>
    </lineage>
</organism>
<feature type="compositionally biased region" description="Acidic residues" evidence="7">
    <location>
        <begin position="128"/>
        <end position="148"/>
    </location>
</feature>
<dbReference type="InterPro" id="IPR007052">
    <property type="entry name" value="CS_dom"/>
</dbReference>
<dbReference type="GO" id="GO:0005737">
    <property type="term" value="C:cytoplasm"/>
    <property type="evidence" value="ECO:0007669"/>
    <property type="project" value="UniProtKB-SubCell"/>
</dbReference>
<evidence type="ECO:0000256" key="7">
    <source>
        <dbReference type="SAM" id="MobiDB-lite"/>
    </source>
</evidence>
<evidence type="ECO:0000256" key="6">
    <source>
        <dbReference type="ARBA" id="ARBA00030427"/>
    </source>
</evidence>
<dbReference type="Pfam" id="PF14050">
    <property type="entry name" value="Nudc_N"/>
    <property type="match status" value="1"/>
</dbReference>
<dbReference type="InterPro" id="IPR008978">
    <property type="entry name" value="HSP20-like_chaperone"/>
</dbReference>
<dbReference type="AlphaFoldDB" id="A0A7S2AZP6"/>